<sequence>MQKFMIEKLRVSGAGKIDGVVNFTDGLNIIQGRSNTGKTWILKCIYYLFSSDTRPYSPLTGYTDIEGTFLTERYGRIKISRTLDEEKVIVEAESEEVENGEYDTNYKKDNSRYLNDLWLRIIGLNETIEVPKTARYARERMSWTNIASVFFADENEIDKSESLVIKDSRYETPLIASLYFLLTGDYKKGVPEITKPEVATAKKKAVVDYIDEQVAALTEKRISYIMQLEELEGTDIDKEMQKLSERIQEVQQEIKDLMEENTAIVRQVAEYQQEDANCRVLVDRYESLISQYKADLQRLDFISKGEQAVKDLPSNGVCPFCGGELHPEDDDSYAEAINAEIKRIASELAIIVATEDSVRDEQKTIQKSIKELQERRSEISAALDEKNQEIQNCRYNMQQFKDYTTLQNGIDFVNDQLAILGDKKVSELKKKKNPPLYHAKQEFEEEVGTGFNTILNRILKECNYRSVGYASWDFSTFDILMDGVPKSEDQGKGYRSFLNSVVALMLYEYFNKDDVFIKPGFLMIDTPLLGFDENEEGFDGETIKNGLYQYFLNHQGSGQVILVDNLNVIPQNIDFKARGVNVITYHKDEKDSHVYGFMPSWRKDLPKESK</sequence>
<gene>
    <name evidence="2" type="ordered locus">DET1107</name>
</gene>
<dbReference type="STRING" id="243164.DET1107"/>
<dbReference type="SUPFAM" id="SSF52540">
    <property type="entry name" value="P-loop containing nucleoside triphosphate hydrolases"/>
    <property type="match status" value="1"/>
</dbReference>
<feature type="coiled-coil region" evidence="1">
    <location>
        <begin position="355"/>
        <end position="389"/>
    </location>
</feature>
<keyword evidence="3" id="KW-1185">Reference proteome</keyword>
<dbReference type="Gene3D" id="3.40.50.300">
    <property type="entry name" value="P-loop containing nucleotide triphosphate hydrolases"/>
    <property type="match status" value="2"/>
</dbReference>
<organism evidence="2 3">
    <name type="scientific">Dehalococcoides mccartyi (strain ATCC BAA-2266 / KCTC 15142 / 195)</name>
    <name type="common">Dehalococcoides ethenogenes (strain 195)</name>
    <dbReference type="NCBI Taxonomy" id="243164"/>
    <lineage>
        <taxon>Bacteria</taxon>
        <taxon>Bacillati</taxon>
        <taxon>Chloroflexota</taxon>
        <taxon>Dehalococcoidia</taxon>
        <taxon>Dehalococcoidales</taxon>
        <taxon>Dehalococcoidaceae</taxon>
        <taxon>Dehalococcoides</taxon>
    </lineage>
</organism>
<evidence type="ECO:0000256" key="1">
    <source>
        <dbReference type="SAM" id="Coils"/>
    </source>
</evidence>
<evidence type="ECO:0000313" key="2">
    <source>
        <dbReference type="EMBL" id="AAW39630.1"/>
    </source>
</evidence>
<dbReference type="eggNOG" id="COG0419">
    <property type="taxonomic scope" value="Bacteria"/>
</dbReference>
<feature type="coiled-coil region" evidence="1">
    <location>
        <begin position="233"/>
        <end position="274"/>
    </location>
</feature>
<reference evidence="2 3" key="1">
    <citation type="journal article" date="2005" name="Science">
        <title>Genome sequence of the PCE-dechlorinating bacterium Dehalococcoides ethenogenes.</title>
        <authorList>
            <person name="Seshadri R."/>
            <person name="Adrian L."/>
            <person name="Fouts D.E."/>
            <person name="Eisen J.A."/>
            <person name="Phillippy A.M."/>
            <person name="Methe B.A."/>
            <person name="Ward N.L."/>
            <person name="Nelson W.C."/>
            <person name="Deboy R.T."/>
            <person name="Khouri H.M."/>
            <person name="Kolonay J.F."/>
            <person name="Dodson R.J."/>
            <person name="Daugherty S.C."/>
            <person name="Brinkac L.M."/>
            <person name="Sullivan S.A."/>
            <person name="Madupu R."/>
            <person name="Nelson K.E."/>
            <person name="Kang K.H."/>
            <person name="Impraim M."/>
            <person name="Tran K."/>
            <person name="Robinson J.M."/>
            <person name="Forberger H.A."/>
            <person name="Fraser C.M."/>
            <person name="Zinder S.H."/>
            <person name="Heidelberg J.F."/>
        </authorList>
    </citation>
    <scope>NUCLEOTIDE SEQUENCE [LARGE SCALE GENOMIC DNA]</scope>
    <source>
        <strain evidence="3">ATCC BAA-2266 / KCTC 15142 / 195</strain>
    </source>
</reference>
<dbReference type="GeneID" id="3229591"/>
<protein>
    <submittedName>
        <fullName evidence="2">Conserved domain protein</fullName>
    </submittedName>
</protein>
<dbReference type="AlphaFoldDB" id="Q3Z7H7"/>
<dbReference type="HOGENOM" id="CLU_029836_1_0_0"/>
<dbReference type="PATRIC" id="fig|243164.10.peg.1040"/>
<keyword evidence="1" id="KW-0175">Coiled coil</keyword>
<dbReference type="KEGG" id="det:DET1107"/>
<dbReference type="InterPro" id="IPR027417">
    <property type="entry name" value="P-loop_NTPase"/>
</dbReference>
<evidence type="ECO:0000313" key="3">
    <source>
        <dbReference type="Proteomes" id="UP000008289"/>
    </source>
</evidence>
<dbReference type="EMBL" id="CP000027">
    <property type="protein sequence ID" value="AAW39630.1"/>
    <property type="molecule type" value="Genomic_DNA"/>
</dbReference>
<accession>Q3Z7H7</accession>
<name>Q3Z7H7_DEHM1</name>
<dbReference type="InParanoid" id="Q3Z7H7"/>
<proteinExistence type="predicted"/>
<dbReference type="RefSeq" id="WP_010936800.1">
    <property type="nucleotide sequence ID" value="NC_002936.3"/>
</dbReference>
<dbReference type="Proteomes" id="UP000008289">
    <property type="component" value="Chromosome"/>
</dbReference>